<dbReference type="GO" id="GO:0005886">
    <property type="term" value="C:plasma membrane"/>
    <property type="evidence" value="ECO:0007669"/>
    <property type="project" value="TreeGrafter"/>
</dbReference>
<evidence type="ECO:0000313" key="8">
    <source>
        <dbReference type="EMBL" id="KAJ3487952.1"/>
    </source>
</evidence>
<feature type="transmembrane region" description="Helical" evidence="6">
    <location>
        <begin position="357"/>
        <end position="376"/>
    </location>
</feature>
<dbReference type="PROSITE" id="PS50850">
    <property type="entry name" value="MFS"/>
    <property type="match status" value="1"/>
</dbReference>
<evidence type="ECO:0000256" key="6">
    <source>
        <dbReference type="SAM" id="Phobius"/>
    </source>
</evidence>
<reference evidence="8" key="1">
    <citation type="submission" date="2022-07" db="EMBL/GenBank/DDBJ databases">
        <title>Genome Sequence of Physisporinus lineatus.</title>
        <authorList>
            <person name="Buettner E."/>
        </authorList>
    </citation>
    <scope>NUCLEOTIDE SEQUENCE</scope>
    <source>
        <strain evidence="8">VT162</strain>
    </source>
</reference>
<keyword evidence="4 6" id="KW-0472">Membrane</keyword>
<feature type="transmembrane region" description="Helical" evidence="6">
    <location>
        <begin position="329"/>
        <end position="351"/>
    </location>
</feature>
<dbReference type="PROSITE" id="PS00216">
    <property type="entry name" value="SUGAR_TRANSPORT_1"/>
    <property type="match status" value="1"/>
</dbReference>
<evidence type="ECO:0000313" key="9">
    <source>
        <dbReference type="Proteomes" id="UP001212997"/>
    </source>
</evidence>
<keyword evidence="3 6" id="KW-1133">Transmembrane helix</keyword>
<evidence type="ECO:0000256" key="3">
    <source>
        <dbReference type="ARBA" id="ARBA00022989"/>
    </source>
</evidence>
<dbReference type="Pfam" id="PF07690">
    <property type="entry name" value="MFS_1"/>
    <property type="match status" value="1"/>
</dbReference>
<name>A0AAD5V9B6_9APHY</name>
<dbReference type="InterPro" id="IPR011701">
    <property type="entry name" value="MFS"/>
</dbReference>
<dbReference type="PANTHER" id="PTHR23501:SF102">
    <property type="entry name" value="DRUG TRANSPORTER, PUTATIVE (AFU_ORTHOLOGUE AFUA_3G08530)-RELATED"/>
    <property type="match status" value="1"/>
</dbReference>
<dbReference type="EMBL" id="JANAWD010000078">
    <property type="protein sequence ID" value="KAJ3487952.1"/>
    <property type="molecule type" value="Genomic_DNA"/>
</dbReference>
<evidence type="ECO:0000256" key="1">
    <source>
        <dbReference type="ARBA" id="ARBA00004141"/>
    </source>
</evidence>
<dbReference type="InterPro" id="IPR036259">
    <property type="entry name" value="MFS_trans_sf"/>
</dbReference>
<keyword evidence="9" id="KW-1185">Reference proteome</keyword>
<feature type="region of interest" description="Disordered" evidence="5">
    <location>
        <begin position="1"/>
        <end position="23"/>
    </location>
</feature>
<evidence type="ECO:0000256" key="2">
    <source>
        <dbReference type="ARBA" id="ARBA00022692"/>
    </source>
</evidence>
<gene>
    <name evidence="8" type="ORF">NLI96_g3174</name>
</gene>
<organism evidence="8 9">
    <name type="scientific">Meripilus lineatus</name>
    <dbReference type="NCBI Taxonomy" id="2056292"/>
    <lineage>
        <taxon>Eukaryota</taxon>
        <taxon>Fungi</taxon>
        <taxon>Dikarya</taxon>
        <taxon>Basidiomycota</taxon>
        <taxon>Agaricomycotina</taxon>
        <taxon>Agaricomycetes</taxon>
        <taxon>Polyporales</taxon>
        <taxon>Meripilaceae</taxon>
        <taxon>Meripilus</taxon>
    </lineage>
</organism>
<feature type="transmembrane region" description="Helical" evidence="6">
    <location>
        <begin position="82"/>
        <end position="104"/>
    </location>
</feature>
<feature type="transmembrane region" description="Helical" evidence="6">
    <location>
        <begin position="116"/>
        <end position="138"/>
    </location>
</feature>
<feature type="compositionally biased region" description="Basic and acidic residues" evidence="5">
    <location>
        <begin position="12"/>
        <end position="22"/>
    </location>
</feature>
<feature type="compositionally biased region" description="Polar residues" evidence="5">
    <location>
        <begin position="1"/>
        <end position="11"/>
    </location>
</feature>
<dbReference type="Gene3D" id="1.20.1250.20">
    <property type="entry name" value="MFS general substrate transporter like domains"/>
    <property type="match status" value="1"/>
</dbReference>
<feature type="transmembrane region" description="Helical" evidence="6">
    <location>
        <begin position="144"/>
        <end position="164"/>
    </location>
</feature>
<evidence type="ECO:0000256" key="4">
    <source>
        <dbReference type="ARBA" id="ARBA00023136"/>
    </source>
</evidence>
<feature type="transmembrane region" description="Helical" evidence="6">
    <location>
        <begin position="388"/>
        <end position="407"/>
    </location>
</feature>
<comment type="caution">
    <text evidence="8">The sequence shown here is derived from an EMBL/GenBank/DDBJ whole genome shotgun (WGS) entry which is preliminary data.</text>
</comment>
<feature type="transmembrane region" description="Helical" evidence="6">
    <location>
        <begin position="242"/>
        <end position="260"/>
    </location>
</feature>
<comment type="subcellular location">
    <subcellularLocation>
        <location evidence="1">Membrane</location>
        <topology evidence="1">Multi-pass membrane protein</topology>
    </subcellularLocation>
</comment>
<dbReference type="GO" id="GO:0022857">
    <property type="term" value="F:transmembrane transporter activity"/>
    <property type="evidence" value="ECO:0007669"/>
    <property type="project" value="InterPro"/>
</dbReference>
<feature type="domain" description="Major facilitator superfamily (MFS) profile" evidence="7">
    <location>
        <begin position="48"/>
        <end position="517"/>
    </location>
</feature>
<dbReference type="SUPFAM" id="SSF103473">
    <property type="entry name" value="MFS general substrate transporter"/>
    <property type="match status" value="1"/>
</dbReference>
<dbReference type="InterPro" id="IPR020846">
    <property type="entry name" value="MFS_dom"/>
</dbReference>
<evidence type="ECO:0000256" key="5">
    <source>
        <dbReference type="SAM" id="MobiDB-lite"/>
    </source>
</evidence>
<proteinExistence type="predicted"/>
<protein>
    <recommendedName>
        <fullName evidence="7">Major facilitator superfamily (MFS) profile domain-containing protein</fullName>
    </recommendedName>
</protein>
<dbReference type="InterPro" id="IPR005829">
    <property type="entry name" value="Sugar_transporter_CS"/>
</dbReference>
<accession>A0AAD5V9B6</accession>
<dbReference type="PANTHER" id="PTHR23501">
    <property type="entry name" value="MAJOR FACILITATOR SUPERFAMILY"/>
    <property type="match status" value="1"/>
</dbReference>
<dbReference type="Proteomes" id="UP001212997">
    <property type="component" value="Unassembled WGS sequence"/>
</dbReference>
<feature type="transmembrane region" description="Helical" evidence="6">
    <location>
        <begin position="492"/>
        <end position="512"/>
    </location>
</feature>
<feature type="transmembrane region" description="Helical" evidence="6">
    <location>
        <begin position="176"/>
        <end position="194"/>
    </location>
</feature>
<evidence type="ECO:0000259" key="7">
    <source>
        <dbReference type="PROSITE" id="PS50850"/>
    </source>
</evidence>
<feature type="transmembrane region" description="Helical" evidence="6">
    <location>
        <begin position="266"/>
        <end position="286"/>
    </location>
</feature>
<keyword evidence="2 6" id="KW-0812">Transmembrane</keyword>
<sequence>MNLFTETNTRNSADKPHPEGQDKGVLILDGIPRDLPLSLLIRSRDGETRFILARPHFAEWTSQTAVSTILPTIVSSLHGRDFVWVSSAYSLASTCLIPASGGLAEVLGRRPVMLSAIGLFALGSALCGSAQNMTWLIAGRAIQGAGGGAIYSLSSIIIGDFVPLRERGTYQSTTGMVWTIAASIGPMVGGSLATKGQWRWLFYLNLPISGVAAGLVLIFLTLRTPTGTLREKLSRMDWVGNAIITGSSASCMIALTWGGIQFPWTSAHVLIPLVIGCVGITFFMVYEYISAKDPIEHGHPSPALTHAPLDFLPAYFQACFAASPIRSGVLALSLCASIGPSVVIAGASIGLTKKYRPQLWIGWVLIILGMGALSTLRADSPLSHYGVLPLIMSIGAGIVYASTYFPVLAPLPITENAHALAFFAYLRSFAAVWGITIGTAVLQNELGKRLPADILQELPGGIAAVYSVIPLINSLPDDLKSPLRVAFAGSAAVIWEVMAGIAGIGFLASLFMEALPLHTQVDEKWGLQSGSAESIPVVPNANL</sequence>
<dbReference type="AlphaFoldDB" id="A0AAD5V9B6"/>
<feature type="transmembrane region" description="Helical" evidence="6">
    <location>
        <begin position="200"/>
        <end position="222"/>
    </location>
</feature>
<feature type="transmembrane region" description="Helical" evidence="6">
    <location>
        <begin position="419"/>
        <end position="442"/>
    </location>
</feature>